<name>A0A3D9UFU2_9GAMM</name>
<dbReference type="AlphaFoldDB" id="A0A3D9UFU2"/>
<dbReference type="EMBL" id="QTUB01000001">
    <property type="protein sequence ID" value="REF27253.1"/>
    <property type="molecule type" value="Genomic_DNA"/>
</dbReference>
<protein>
    <submittedName>
        <fullName evidence="2">Uncharacterized protein</fullName>
    </submittedName>
</protein>
<proteinExistence type="predicted"/>
<evidence type="ECO:0000256" key="1">
    <source>
        <dbReference type="SAM" id="MobiDB-lite"/>
    </source>
</evidence>
<feature type="region of interest" description="Disordered" evidence="1">
    <location>
        <begin position="1"/>
        <end position="26"/>
    </location>
</feature>
<dbReference type="RefSeq" id="WP_342353464.1">
    <property type="nucleotide sequence ID" value="NZ_QTUB01000001.1"/>
</dbReference>
<dbReference type="PANTHER" id="PTHR36251">
    <property type="entry name" value="FELS-1 PROPHAGE HOST SPECIFICITY PROTEIN-RELATED"/>
    <property type="match status" value="1"/>
</dbReference>
<organism evidence="2 3">
    <name type="scientific">Xenorhabdus cabanillasii</name>
    <dbReference type="NCBI Taxonomy" id="351673"/>
    <lineage>
        <taxon>Bacteria</taxon>
        <taxon>Pseudomonadati</taxon>
        <taxon>Pseudomonadota</taxon>
        <taxon>Gammaproteobacteria</taxon>
        <taxon>Enterobacterales</taxon>
        <taxon>Morganellaceae</taxon>
        <taxon>Xenorhabdus</taxon>
    </lineage>
</organism>
<dbReference type="InterPro" id="IPR053171">
    <property type="entry name" value="Viral_Tip_Attach_Protein"/>
</dbReference>
<dbReference type="Proteomes" id="UP000256294">
    <property type="component" value="Unassembled WGS sequence"/>
</dbReference>
<sequence length="172" mass="19021">MEKQPIQGHKGGSQHPRTPVEAPDSLQSTSYTKILLALGEGEFAGELDGRRIFLDNTPLIGSDGRPNFEGVKWEFRPGTPHQTYIPGMPAVENARTVSAELASSWVTTVTNTQLSAVRLRRLTPKQNSNRIADAMMVEAITEVIDAKLSYPETALLFVQFDAKQFRNIPQIT</sequence>
<evidence type="ECO:0000313" key="3">
    <source>
        <dbReference type="Proteomes" id="UP000256294"/>
    </source>
</evidence>
<dbReference type="PANTHER" id="PTHR36251:SF2">
    <property type="entry name" value="GIFSY-2 PROPHAGE HOST SPECIFICITY PROTEIN J, PHAGE LAMBDA"/>
    <property type="match status" value="1"/>
</dbReference>
<evidence type="ECO:0000313" key="2">
    <source>
        <dbReference type="EMBL" id="REF27253.1"/>
    </source>
</evidence>
<gene>
    <name evidence="2" type="ORF">BDD26_2010</name>
</gene>
<accession>A0A3D9UFU2</accession>
<reference evidence="2 3" key="1">
    <citation type="submission" date="2018-08" db="EMBL/GenBank/DDBJ databases">
        <title>Genomic Encyclopedia of Archaeal and Bacterial Type Strains, Phase II (KMG-II): from individual species to whole genera.</title>
        <authorList>
            <person name="Goeker M."/>
        </authorList>
    </citation>
    <scope>NUCLEOTIDE SEQUENCE [LARGE SCALE GENOMIC DNA]</scope>
    <source>
        <strain evidence="2 3">DSM 17905</strain>
    </source>
</reference>
<comment type="caution">
    <text evidence="2">The sequence shown here is derived from an EMBL/GenBank/DDBJ whole genome shotgun (WGS) entry which is preliminary data.</text>
</comment>
<keyword evidence="3" id="KW-1185">Reference proteome</keyword>